<keyword evidence="1" id="KW-0732">Signal</keyword>
<gene>
    <name evidence="2" type="ORF">DFQ06_1565</name>
</gene>
<evidence type="ECO:0000256" key="1">
    <source>
        <dbReference type="SAM" id="SignalP"/>
    </source>
</evidence>
<dbReference type="EMBL" id="SORL01000007">
    <property type="protein sequence ID" value="TDY64648.1"/>
    <property type="molecule type" value="Genomic_DNA"/>
</dbReference>
<protein>
    <recommendedName>
        <fullName evidence="4">LPXTG cell wall anchor domain-containing protein</fullName>
    </recommendedName>
</protein>
<feature type="signal peptide" evidence="1">
    <location>
        <begin position="1"/>
        <end position="21"/>
    </location>
</feature>
<dbReference type="Proteomes" id="UP000294824">
    <property type="component" value="Unassembled WGS sequence"/>
</dbReference>
<evidence type="ECO:0000313" key="2">
    <source>
        <dbReference type="EMBL" id="TDY64648.1"/>
    </source>
</evidence>
<reference evidence="2 3" key="1">
    <citation type="submission" date="2019-03" db="EMBL/GenBank/DDBJ databases">
        <title>Genomic Encyclopedia of Type Strains, Phase III (KMG-III): the genomes of soil and plant-associated and newly described type strains.</title>
        <authorList>
            <person name="Whitman W."/>
        </authorList>
    </citation>
    <scope>NUCLEOTIDE SEQUENCE [LARGE SCALE GENOMIC DNA]</scope>
    <source>
        <strain evidence="2 3">CECT 8301</strain>
    </source>
</reference>
<comment type="caution">
    <text evidence="2">The sequence shown here is derived from an EMBL/GenBank/DDBJ whole genome shotgun (WGS) entry which is preliminary data.</text>
</comment>
<evidence type="ECO:0008006" key="4">
    <source>
        <dbReference type="Google" id="ProtNLM"/>
    </source>
</evidence>
<feature type="chain" id="PRO_5020849052" description="LPXTG cell wall anchor domain-containing protein" evidence="1">
    <location>
        <begin position="22"/>
        <end position="122"/>
    </location>
</feature>
<name>A0A4R8MI10_9FLAO</name>
<keyword evidence="3" id="KW-1185">Reference proteome</keyword>
<dbReference type="AlphaFoldDB" id="A0A4R8MI10"/>
<dbReference type="NCBIfam" id="NF046080">
    <property type="entry name" value="PID_CTERM"/>
    <property type="match status" value="1"/>
</dbReference>
<accession>A0A4R8MI10</accession>
<organism evidence="2 3">
    <name type="scientific">Algibacter lectus</name>
    <dbReference type="NCBI Taxonomy" id="221126"/>
    <lineage>
        <taxon>Bacteria</taxon>
        <taxon>Pseudomonadati</taxon>
        <taxon>Bacteroidota</taxon>
        <taxon>Flavobacteriia</taxon>
        <taxon>Flavobacteriales</taxon>
        <taxon>Flavobacteriaceae</taxon>
        <taxon>Algibacter</taxon>
    </lineage>
</organism>
<proteinExistence type="predicted"/>
<dbReference type="InterPro" id="IPR058207">
    <property type="entry name" value="PID_CTERM"/>
</dbReference>
<evidence type="ECO:0000313" key="3">
    <source>
        <dbReference type="Proteomes" id="UP000294824"/>
    </source>
</evidence>
<sequence length="122" mass="12851">MIGTLAIVFTLTFSTNMNATAAVSSLEAPTSVALTSTHLTSISLTGNWWNIIISWTKCKVCGAKNCKVKHTSKKCKKCHRPHRGKCNGGGSTPSVPLDGGLGFLMLGAAAFGVKKLRGDKKS</sequence>